<dbReference type="OrthoDB" id="969002at2759"/>
<gene>
    <name evidence="3" type="primary">LOC111290031</name>
</gene>
<dbReference type="KEGG" id="dzi:111290031"/>
<name>A0A6P5Y9W7_DURZI</name>
<dbReference type="InterPro" id="IPR008974">
    <property type="entry name" value="TRAF-like"/>
</dbReference>
<keyword evidence="2" id="KW-1185">Reference proteome</keyword>
<dbReference type="CDD" id="cd00121">
    <property type="entry name" value="MATH"/>
    <property type="match status" value="1"/>
</dbReference>
<protein>
    <submittedName>
        <fullName evidence="3">MATH domain and coiled-coil domain-containing protein At1g31390-like</fullName>
    </submittedName>
</protein>
<accession>A0A6P5Y9W7</accession>
<dbReference type="RefSeq" id="XP_022737170.1">
    <property type="nucleotide sequence ID" value="XM_022881435.1"/>
</dbReference>
<dbReference type="GeneID" id="111290031"/>
<evidence type="ECO:0000313" key="2">
    <source>
        <dbReference type="Proteomes" id="UP000515121"/>
    </source>
</evidence>
<sequence>MSTDILLKKLKTKPKRKYESGTFKSGGYKWRLCLYPKGRKERKKMDTPIYLLIAETEFLPLGWEVNVIFRLFVLDQIRDKYLTPEDAIGGVRRFNAMKTQLGFAEFLSP</sequence>
<dbReference type="InterPro" id="IPR002083">
    <property type="entry name" value="MATH/TRAF_dom"/>
</dbReference>
<dbReference type="SUPFAM" id="SSF49599">
    <property type="entry name" value="TRAF domain-like"/>
    <property type="match status" value="1"/>
</dbReference>
<reference evidence="3" key="1">
    <citation type="submission" date="2025-08" db="UniProtKB">
        <authorList>
            <consortium name="RefSeq"/>
        </authorList>
    </citation>
    <scope>IDENTIFICATION</scope>
    <source>
        <tissue evidence="3">Fruit stalk</tissue>
    </source>
</reference>
<dbReference type="Proteomes" id="UP000515121">
    <property type="component" value="Unplaced"/>
</dbReference>
<organism evidence="2 3">
    <name type="scientific">Durio zibethinus</name>
    <name type="common">Durian</name>
    <dbReference type="NCBI Taxonomy" id="66656"/>
    <lineage>
        <taxon>Eukaryota</taxon>
        <taxon>Viridiplantae</taxon>
        <taxon>Streptophyta</taxon>
        <taxon>Embryophyta</taxon>
        <taxon>Tracheophyta</taxon>
        <taxon>Spermatophyta</taxon>
        <taxon>Magnoliopsida</taxon>
        <taxon>eudicotyledons</taxon>
        <taxon>Gunneridae</taxon>
        <taxon>Pentapetalae</taxon>
        <taxon>rosids</taxon>
        <taxon>malvids</taxon>
        <taxon>Malvales</taxon>
        <taxon>Malvaceae</taxon>
        <taxon>Helicteroideae</taxon>
        <taxon>Durio</taxon>
    </lineage>
</organism>
<dbReference type="PANTHER" id="PTHR46162">
    <property type="entry name" value="TRAF-LIKE FAMILY PROTEIN"/>
    <property type="match status" value="1"/>
</dbReference>
<evidence type="ECO:0000259" key="1">
    <source>
        <dbReference type="PROSITE" id="PS50144"/>
    </source>
</evidence>
<proteinExistence type="predicted"/>
<dbReference type="PROSITE" id="PS50144">
    <property type="entry name" value="MATH"/>
    <property type="match status" value="1"/>
</dbReference>
<dbReference type="Gene3D" id="2.60.210.10">
    <property type="entry name" value="Apoptosis, Tumor Necrosis Factor Receptor Associated Protein 2, Chain A"/>
    <property type="match status" value="1"/>
</dbReference>
<dbReference type="Pfam" id="PF22486">
    <property type="entry name" value="MATH_2"/>
    <property type="match status" value="1"/>
</dbReference>
<dbReference type="PANTHER" id="PTHR46162:SF40">
    <property type="entry name" value="TRAF-LIKE FAMILY PROTEIN"/>
    <property type="match status" value="1"/>
</dbReference>
<feature type="domain" description="MATH" evidence="1">
    <location>
        <begin position="1"/>
        <end position="109"/>
    </location>
</feature>
<evidence type="ECO:0000313" key="3">
    <source>
        <dbReference type="RefSeq" id="XP_022737170.1"/>
    </source>
</evidence>
<dbReference type="AlphaFoldDB" id="A0A6P5Y9W7"/>